<comment type="caution">
    <text evidence="2">The sequence shown here is derived from an EMBL/GenBank/DDBJ whole genome shotgun (WGS) entry which is preliminary data.</text>
</comment>
<evidence type="ECO:0000256" key="1">
    <source>
        <dbReference type="SAM" id="MobiDB-lite"/>
    </source>
</evidence>
<keyword evidence="3" id="KW-1185">Reference proteome</keyword>
<dbReference type="AlphaFoldDB" id="A0A811PXE3"/>
<reference evidence="2" key="1">
    <citation type="submission" date="2020-10" db="EMBL/GenBank/DDBJ databases">
        <authorList>
            <person name="Han B."/>
            <person name="Lu T."/>
            <person name="Zhao Q."/>
            <person name="Huang X."/>
            <person name="Zhao Y."/>
        </authorList>
    </citation>
    <scope>NUCLEOTIDE SEQUENCE</scope>
</reference>
<dbReference type="EMBL" id="CAJGYO010000008">
    <property type="protein sequence ID" value="CAD6251266.1"/>
    <property type="molecule type" value="Genomic_DNA"/>
</dbReference>
<dbReference type="Proteomes" id="UP000604825">
    <property type="component" value="Unassembled WGS sequence"/>
</dbReference>
<proteinExistence type="predicted"/>
<feature type="compositionally biased region" description="Basic and acidic residues" evidence="1">
    <location>
        <begin position="42"/>
        <end position="52"/>
    </location>
</feature>
<feature type="compositionally biased region" description="Basic and acidic residues" evidence="1">
    <location>
        <begin position="61"/>
        <end position="78"/>
    </location>
</feature>
<gene>
    <name evidence="2" type="ORF">NCGR_LOCUS35021</name>
</gene>
<organism evidence="2 3">
    <name type="scientific">Miscanthus lutarioriparius</name>
    <dbReference type="NCBI Taxonomy" id="422564"/>
    <lineage>
        <taxon>Eukaryota</taxon>
        <taxon>Viridiplantae</taxon>
        <taxon>Streptophyta</taxon>
        <taxon>Embryophyta</taxon>
        <taxon>Tracheophyta</taxon>
        <taxon>Spermatophyta</taxon>
        <taxon>Magnoliopsida</taxon>
        <taxon>Liliopsida</taxon>
        <taxon>Poales</taxon>
        <taxon>Poaceae</taxon>
        <taxon>PACMAD clade</taxon>
        <taxon>Panicoideae</taxon>
        <taxon>Andropogonodae</taxon>
        <taxon>Andropogoneae</taxon>
        <taxon>Saccharinae</taxon>
        <taxon>Miscanthus</taxon>
    </lineage>
</organism>
<protein>
    <submittedName>
        <fullName evidence="2">Uncharacterized protein</fullName>
    </submittedName>
</protein>
<sequence>MAYETSTVDEGMGIADTEKNTEGSNTNAKENFDGIPVSVESPAKDAVAEHHTPTSHHRYSHTIEGDGSREAVEDKLQP</sequence>
<feature type="region of interest" description="Disordered" evidence="1">
    <location>
        <begin position="1"/>
        <end position="78"/>
    </location>
</feature>
<evidence type="ECO:0000313" key="2">
    <source>
        <dbReference type="EMBL" id="CAD6251266.1"/>
    </source>
</evidence>
<evidence type="ECO:0000313" key="3">
    <source>
        <dbReference type="Proteomes" id="UP000604825"/>
    </source>
</evidence>
<accession>A0A811PXE3</accession>
<name>A0A811PXE3_9POAL</name>